<keyword evidence="6" id="KW-1133">Transmembrane helix</keyword>
<dbReference type="AlphaFoldDB" id="A0AAV6Y5C2"/>
<evidence type="ECO:0000256" key="12">
    <source>
        <dbReference type="RuleBase" id="RU000461"/>
    </source>
</evidence>
<comment type="similarity">
    <text evidence="2 12">Belongs to the cytochrome P450 family.</text>
</comment>
<evidence type="ECO:0000256" key="3">
    <source>
        <dbReference type="ARBA" id="ARBA00022617"/>
    </source>
</evidence>
<dbReference type="GO" id="GO:0004497">
    <property type="term" value="F:monooxygenase activity"/>
    <property type="evidence" value="ECO:0007669"/>
    <property type="project" value="UniProtKB-KW"/>
</dbReference>
<dbReference type="GO" id="GO:0020037">
    <property type="term" value="F:heme binding"/>
    <property type="evidence" value="ECO:0007669"/>
    <property type="project" value="InterPro"/>
</dbReference>
<evidence type="ECO:0000256" key="11">
    <source>
        <dbReference type="PIRSR" id="PIRSR602401-1"/>
    </source>
</evidence>
<name>A0AAV6Y5C2_9LAMI</name>
<dbReference type="InterPro" id="IPR036396">
    <property type="entry name" value="Cyt_P450_sf"/>
</dbReference>
<dbReference type="Pfam" id="PF00067">
    <property type="entry name" value="p450"/>
    <property type="match status" value="1"/>
</dbReference>
<comment type="subcellular location">
    <subcellularLocation>
        <location evidence="1">Membrane</location>
        <topology evidence="1">Single-pass membrane protein</topology>
    </subcellularLocation>
</comment>
<evidence type="ECO:0000256" key="4">
    <source>
        <dbReference type="ARBA" id="ARBA00022692"/>
    </source>
</evidence>
<dbReference type="PANTHER" id="PTHR24282:SF250">
    <property type="entry name" value="CYTOCHROME P450 CYP72A219-LIKE"/>
    <property type="match status" value="1"/>
</dbReference>
<keyword evidence="3 11" id="KW-0349">Heme</keyword>
<keyword evidence="4" id="KW-0812">Transmembrane</keyword>
<dbReference type="GO" id="GO:0016705">
    <property type="term" value="F:oxidoreductase activity, acting on paired donors, with incorporation or reduction of molecular oxygen"/>
    <property type="evidence" value="ECO:0007669"/>
    <property type="project" value="InterPro"/>
</dbReference>
<evidence type="ECO:0000256" key="5">
    <source>
        <dbReference type="ARBA" id="ARBA00022723"/>
    </source>
</evidence>
<dbReference type="Gene3D" id="1.10.630.10">
    <property type="entry name" value="Cytochrome P450"/>
    <property type="match status" value="1"/>
</dbReference>
<dbReference type="GO" id="GO:0016020">
    <property type="term" value="C:membrane"/>
    <property type="evidence" value="ECO:0007669"/>
    <property type="project" value="UniProtKB-SubCell"/>
</dbReference>
<dbReference type="EMBL" id="WHWC01000003">
    <property type="protein sequence ID" value="KAG8386505.1"/>
    <property type="molecule type" value="Genomic_DNA"/>
</dbReference>
<dbReference type="PRINTS" id="PR00385">
    <property type="entry name" value="P450"/>
</dbReference>
<keyword evidence="7 12" id="KW-0560">Oxidoreductase</keyword>
<dbReference type="InterPro" id="IPR017972">
    <property type="entry name" value="Cyt_P450_CS"/>
</dbReference>
<dbReference type="InterPro" id="IPR002401">
    <property type="entry name" value="Cyt_P450_E_grp-I"/>
</dbReference>
<evidence type="ECO:0008006" key="15">
    <source>
        <dbReference type="Google" id="ProtNLM"/>
    </source>
</evidence>
<dbReference type="GO" id="GO:0005506">
    <property type="term" value="F:iron ion binding"/>
    <property type="evidence" value="ECO:0007669"/>
    <property type="project" value="InterPro"/>
</dbReference>
<organism evidence="13 14">
    <name type="scientific">Buddleja alternifolia</name>
    <dbReference type="NCBI Taxonomy" id="168488"/>
    <lineage>
        <taxon>Eukaryota</taxon>
        <taxon>Viridiplantae</taxon>
        <taxon>Streptophyta</taxon>
        <taxon>Embryophyta</taxon>
        <taxon>Tracheophyta</taxon>
        <taxon>Spermatophyta</taxon>
        <taxon>Magnoliopsida</taxon>
        <taxon>eudicotyledons</taxon>
        <taxon>Gunneridae</taxon>
        <taxon>Pentapetalae</taxon>
        <taxon>asterids</taxon>
        <taxon>lamiids</taxon>
        <taxon>Lamiales</taxon>
        <taxon>Scrophulariaceae</taxon>
        <taxon>Buddlejeae</taxon>
        <taxon>Buddleja</taxon>
    </lineage>
</organism>
<evidence type="ECO:0000256" key="6">
    <source>
        <dbReference type="ARBA" id="ARBA00022989"/>
    </source>
</evidence>
<evidence type="ECO:0000313" key="14">
    <source>
        <dbReference type="Proteomes" id="UP000826271"/>
    </source>
</evidence>
<dbReference type="InterPro" id="IPR050665">
    <property type="entry name" value="Cytochrome_P450_Monooxygen"/>
</dbReference>
<reference evidence="13" key="1">
    <citation type="submission" date="2019-10" db="EMBL/GenBank/DDBJ databases">
        <authorList>
            <person name="Zhang R."/>
            <person name="Pan Y."/>
            <person name="Wang J."/>
            <person name="Ma R."/>
            <person name="Yu S."/>
        </authorList>
    </citation>
    <scope>NUCLEOTIDE SEQUENCE</scope>
    <source>
        <strain evidence="13">LA-IB0</strain>
        <tissue evidence="13">Leaf</tissue>
    </source>
</reference>
<evidence type="ECO:0000313" key="13">
    <source>
        <dbReference type="EMBL" id="KAG8386505.1"/>
    </source>
</evidence>
<dbReference type="PANTHER" id="PTHR24282">
    <property type="entry name" value="CYTOCHROME P450 FAMILY MEMBER"/>
    <property type="match status" value="1"/>
</dbReference>
<keyword evidence="9 12" id="KW-0503">Monooxygenase</keyword>
<evidence type="ECO:0000256" key="10">
    <source>
        <dbReference type="ARBA" id="ARBA00023136"/>
    </source>
</evidence>
<protein>
    <recommendedName>
        <fullName evidence="15">Cytochrome P450</fullName>
    </recommendedName>
</protein>
<evidence type="ECO:0000256" key="1">
    <source>
        <dbReference type="ARBA" id="ARBA00004167"/>
    </source>
</evidence>
<evidence type="ECO:0000256" key="2">
    <source>
        <dbReference type="ARBA" id="ARBA00010617"/>
    </source>
</evidence>
<feature type="binding site" description="axial binding residue" evidence="11">
    <location>
        <position position="210"/>
    </location>
    <ligand>
        <name>heme</name>
        <dbReference type="ChEBI" id="CHEBI:30413"/>
    </ligand>
    <ligandPart>
        <name>Fe</name>
        <dbReference type="ChEBI" id="CHEBI:18248"/>
    </ligandPart>
</feature>
<dbReference type="SUPFAM" id="SSF48264">
    <property type="entry name" value="Cytochrome P450"/>
    <property type="match status" value="1"/>
</dbReference>
<dbReference type="Proteomes" id="UP000826271">
    <property type="component" value="Unassembled WGS sequence"/>
</dbReference>
<comment type="cofactor">
    <cofactor evidence="11">
        <name>heme</name>
        <dbReference type="ChEBI" id="CHEBI:30413"/>
    </cofactor>
</comment>
<keyword evidence="14" id="KW-1185">Reference proteome</keyword>
<dbReference type="InterPro" id="IPR001128">
    <property type="entry name" value="Cyt_P450"/>
</dbReference>
<sequence>MRLKEINGQLCSLLRGIIKQREIRTMETGHFADDDLLSVLLKSNHKQMQENGSKFGMSIDEVIEECKAFYFAGQESTSNLLSWAMLILSIHQTWQTRAREEVFQVFGDDAPNFDGLNRLKIVTMILYEVLRLYPPGIIFNRIIYKETKLGKFTLPPEVHLILPVILIHHDQQLWGEDVKEFKPERFSRGVAKATNNQLSFFPFSSGPRICIGNNFALMEAKLALAVILRRFSFELSPSYTHKPSFVVTLQPQDGVHLMFRKI</sequence>
<evidence type="ECO:0000256" key="7">
    <source>
        <dbReference type="ARBA" id="ARBA00023002"/>
    </source>
</evidence>
<keyword evidence="8 11" id="KW-0408">Iron</keyword>
<gene>
    <name evidence="13" type="ORF">BUALT_Bualt03G0155500</name>
</gene>
<accession>A0AAV6Y5C2</accession>
<dbReference type="PROSITE" id="PS00086">
    <property type="entry name" value="CYTOCHROME_P450"/>
    <property type="match status" value="1"/>
</dbReference>
<keyword evidence="5 11" id="KW-0479">Metal-binding</keyword>
<comment type="caution">
    <text evidence="13">The sequence shown here is derived from an EMBL/GenBank/DDBJ whole genome shotgun (WGS) entry which is preliminary data.</text>
</comment>
<evidence type="ECO:0000256" key="9">
    <source>
        <dbReference type="ARBA" id="ARBA00023033"/>
    </source>
</evidence>
<keyword evidence="10" id="KW-0472">Membrane</keyword>
<dbReference type="PRINTS" id="PR00463">
    <property type="entry name" value="EP450I"/>
</dbReference>
<proteinExistence type="inferred from homology"/>
<evidence type="ECO:0000256" key="8">
    <source>
        <dbReference type="ARBA" id="ARBA00023004"/>
    </source>
</evidence>